<name>A0A0S8G757_UNCW3</name>
<accession>A0A0S8G757</accession>
<reference evidence="1 2" key="1">
    <citation type="journal article" date="2015" name="Microbiome">
        <title>Genomic resolution of linkages in carbon, nitrogen, and sulfur cycling among widespread estuary sediment bacteria.</title>
        <authorList>
            <person name="Baker B.J."/>
            <person name="Lazar C.S."/>
            <person name="Teske A.P."/>
            <person name="Dick G.J."/>
        </authorList>
    </citation>
    <scope>NUCLEOTIDE SEQUENCE [LARGE SCALE GENOMIC DNA]</scope>
    <source>
        <strain evidence="1">SM23_60</strain>
    </source>
</reference>
<gene>
    <name evidence="1" type="ORF">AMJ87_11725</name>
</gene>
<organism evidence="1 2">
    <name type="scientific">candidate division WOR_3 bacterium SM23_60</name>
    <dbReference type="NCBI Taxonomy" id="1703780"/>
    <lineage>
        <taxon>Bacteria</taxon>
        <taxon>Bacteria division WOR-3</taxon>
    </lineage>
</organism>
<evidence type="ECO:0008006" key="3">
    <source>
        <dbReference type="Google" id="ProtNLM"/>
    </source>
</evidence>
<sequence length="75" mass="8741">MKNMQIIEKWPDIVGPRIAQHTRATAADADNLFVEVDNPVWQSQLFLMKSEILQRIKEYGVTIKDIKLCIRKKES</sequence>
<comment type="caution">
    <text evidence="1">The sequence shown here is derived from an EMBL/GenBank/DDBJ whole genome shotgun (WGS) entry which is preliminary data.</text>
</comment>
<evidence type="ECO:0000313" key="2">
    <source>
        <dbReference type="Proteomes" id="UP000051096"/>
    </source>
</evidence>
<evidence type="ECO:0000313" key="1">
    <source>
        <dbReference type="EMBL" id="KPK68553.1"/>
    </source>
</evidence>
<dbReference type="InterPro" id="IPR007922">
    <property type="entry name" value="DciA-like"/>
</dbReference>
<dbReference type="Proteomes" id="UP000051096">
    <property type="component" value="Unassembled WGS sequence"/>
</dbReference>
<proteinExistence type="predicted"/>
<dbReference type="PANTHER" id="PTHR36456:SF1">
    <property type="entry name" value="UPF0232 PROTEIN SCO3875"/>
    <property type="match status" value="1"/>
</dbReference>
<dbReference type="PANTHER" id="PTHR36456">
    <property type="entry name" value="UPF0232 PROTEIN SCO3875"/>
    <property type="match status" value="1"/>
</dbReference>
<dbReference type="Pfam" id="PF05258">
    <property type="entry name" value="DciA"/>
    <property type="match status" value="1"/>
</dbReference>
<dbReference type="EMBL" id="LJUO01000162">
    <property type="protein sequence ID" value="KPK68553.1"/>
    <property type="molecule type" value="Genomic_DNA"/>
</dbReference>
<protein>
    <recommendedName>
        <fullName evidence="3">RNA-binding protein</fullName>
    </recommendedName>
</protein>
<dbReference type="AlphaFoldDB" id="A0A0S8G757"/>